<dbReference type="Proteomes" id="UP001162162">
    <property type="component" value="Unassembled WGS sequence"/>
</dbReference>
<proteinExistence type="predicted"/>
<feature type="non-terminal residue" evidence="1">
    <location>
        <position position="1"/>
    </location>
</feature>
<name>A0AAV8Y9E1_9CUCU</name>
<dbReference type="EMBL" id="JAPWTK010000170">
    <property type="protein sequence ID" value="KAJ8947053.1"/>
    <property type="molecule type" value="Genomic_DNA"/>
</dbReference>
<protein>
    <submittedName>
        <fullName evidence="1">Uncharacterized protein</fullName>
    </submittedName>
</protein>
<keyword evidence="2" id="KW-1185">Reference proteome</keyword>
<evidence type="ECO:0000313" key="1">
    <source>
        <dbReference type="EMBL" id="KAJ8947053.1"/>
    </source>
</evidence>
<evidence type="ECO:0000313" key="2">
    <source>
        <dbReference type="Proteomes" id="UP001162162"/>
    </source>
</evidence>
<organism evidence="1 2">
    <name type="scientific">Aromia moschata</name>
    <dbReference type="NCBI Taxonomy" id="1265417"/>
    <lineage>
        <taxon>Eukaryota</taxon>
        <taxon>Metazoa</taxon>
        <taxon>Ecdysozoa</taxon>
        <taxon>Arthropoda</taxon>
        <taxon>Hexapoda</taxon>
        <taxon>Insecta</taxon>
        <taxon>Pterygota</taxon>
        <taxon>Neoptera</taxon>
        <taxon>Endopterygota</taxon>
        <taxon>Coleoptera</taxon>
        <taxon>Polyphaga</taxon>
        <taxon>Cucujiformia</taxon>
        <taxon>Chrysomeloidea</taxon>
        <taxon>Cerambycidae</taxon>
        <taxon>Cerambycinae</taxon>
        <taxon>Callichromatini</taxon>
        <taxon>Aromia</taxon>
    </lineage>
</organism>
<dbReference type="AlphaFoldDB" id="A0AAV8Y9E1"/>
<gene>
    <name evidence="1" type="ORF">NQ318_019946</name>
</gene>
<reference evidence="1" key="1">
    <citation type="journal article" date="2023" name="Insect Mol. Biol.">
        <title>Genome sequencing provides insights into the evolution of gene families encoding plant cell wall-degrading enzymes in longhorned beetles.</title>
        <authorList>
            <person name="Shin N.R."/>
            <person name="Okamura Y."/>
            <person name="Kirsch R."/>
            <person name="Pauchet Y."/>
        </authorList>
    </citation>
    <scope>NUCLEOTIDE SEQUENCE</scope>
    <source>
        <strain evidence="1">AMC_N1</strain>
    </source>
</reference>
<sequence length="118" mass="13727">AYEGFREVFPDAVIHFDYFSRSVKRFLNLYRQTGSVNWKQGSGRPTITTEENVEMVRQVITDNPRTSISQLNKQNTRPWSVDNFHLYIETPLHPQTIIVCAAVSSRRIVGPIFFLNEH</sequence>
<comment type="caution">
    <text evidence="1">The sequence shown here is derived from an EMBL/GenBank/DDBJ whole genome shotgun (WGS) entry which is preliminary data.</text>
</comment>
<accession>A0AAV8Y9E1</accession>